<proteinExistence type="predicted"/>
<organism evidence="3">
    <name type="scientific">Angiostrongylus costaricensis</name>
    <name type="common">Nematode worm</name>
    <dbReference type="NCBI Taxonomy" id="334426"/>
    <lineage>
        <taxon>Eukaryota</taxon>
        <taxon>Metazoa</taxon>
        <taxon>Ecdysozoa</taxon>
        <taxon>Nematoda</taxon>
        <taxon>Chromadorea</taxon>
        <taxon>Rhabditida</taxon>
        <taxon>Rhabditina</taxon>
        <taxon>Rhabditomorpha</taxon>
        <taxon>Strongyloidea</taxon>
        <taxon>Metastrongylidae</taxon>
        <taxon>Angiostrongylus</taxon>
    </lineage>
</organism>
<name>A0A158PJ96_ANGCS</name>
<evidence type="ECO:0000313" key="3">
    <source>
        <dbReference type="WBParaSite" id="ACOC_0000848801-mRNA-1"/>
    </source>
</evidence>
<accession>A0A158PJ96</accession>
<reference evidence="1 2" key="2">
    <citation type="submission" date="2018-11" db="EMBL/GenBank/DDBJ databases">
        <authorList>
            <consortium name="Pathogen Informatics"/>
        </authorList>
    </citation>
    <scope>NUCLEOTIDE SEQUENCE [LARGE SCALE GENOMIC DNA]</scope>
    <source>
        <strain evidence="1 2">Costa Rica</strain>
    </source>
</reference>
<evidence type="ECO:0000313" key="1">
    <source>
        <dbReference type="EMBL" id="VDM60074.1"/>
    </source>
</evidence>
<gene>
    <name evidence="1" type="ORF">ACOC_LOCUS8489</name>
</gene>
<keyword evidence="2" id="KW-1185">Reference proteome</keyword>
<protein>
    <submittedName>
        <fullName evidence="3">Transket_pyr domain-containing protein</fullName>
    </submittedName>
</protein>
<dbReference type="Proteomes" id="UP000267027">
    <property type="component" value="Unassembled WGS sequence"/>
</dbReference>
<evidence type="ECO:0000313" key="2">
    <source>
        <dbReference type="Proteomes" id="UP000267027"/>
    </source>
</evidence>
<dbReference type="AlphaFoldDB" id="A0A158PJ96"/>
<reference evidence="3" key="1">
    <citation type="submission" date="2016-04" db="UniProtKB">
        <authorList>
            <consortium name="WormBaseParasite"/>
        </authorList>
    </citation>
    <scope>IDENTIFICATION</scope>
</reference>
<dbReference type="EMBL" id="UYYA01004164">
    <property type="protein sequence ID" value="VDM60074.1"/>
    <property type="molecule type" value="Genomic_DNA"/>
</dbReference>
<sequence length="126" mass="13578">MQFHHVPRRSLAFVEFARGPLNTAFPHGMHAAKAVTSSFFGLRPQDRPLVVIIVSVGRKELSSWDGAEGNDSSWDIQMTRCGDDFGQLFVYANYPEAMLIGCSSSSPIPLDAAATAAPTPVASGRL</sequence>
<dbReference type="WBParaSite" id="ACOC_0000848801-mRNA-1">
    <property type="protein sequence ID" value="ACOC_0000848801-mRNA-1"/>
    <property type="gene ID" value="ACOC_0000848801"/>
</dbReference>